<reference evidence="1" key="1">
    <citation type="submission" date="2021-03" db="EMBL/GenBank/DDBJ databases">
        <authorList>
            <person name="Bekaert M."/>
        </authorList>
    </citation>
    <scope>NUCLEOTIDE SEQUENCE</scope>
</reference>
<keyword evidence="2" id="KW-1185">Reference proteome</keyword>
<name>A0A8S3QMT2_MYTED</name>
<dbReference type="OrthoDB" id="5988093at2759"/>
<sequence length="355" mass="40940">MNTTIFFSPEDEIDVELKTKITEICTPGVNKTVIKADLEDNQKRWLLVGICLQSIVSTTLRNYTEPVVLSLYNALKRSHKIHTQTYPNQQKMYPKSTRQLNYEAINKNHSIARIGRKPDIANYDYKVGNHVEFSKLFMQTYMAHYTAFDETCDLSALLSLIVSIDTFPQPVKNVAMKTYESSLYFIRSDIRNPWAHCFDEWDTIRIFVLQGYSVDQIVVTELRQQTQILAEYALKMKAGHDSTFIKVHEAMSLINDGIASVCHGKEYSWAYAHCYKTRIKRNRRVMLVKPKYCICICIFGPAEALNSLSEEQVNDTNEENAVLSLVQRLGGLPLALEQASAPYQKYKMFIYFDYV</sequence>
<dbReference type="Proteomes" id="UP000683360">
    <property type="component" value="Unassembled WGS sequence"/>
</dbReference>
<accession>A0A8S3QMT2</accession>
<gene>
    <name evidence="1" type="ORF">MEDL_11239</name>
</gene>
<proteinExistence type="predicted"/>
<organism evidence="1 2">
    <name type="scientific">Mytilus edulis</name>
    <name type="common">Blue mussel</name>
    <dbReference type="NCBI Taxonomy" id="6550"/>
    <lineage>
        <taxon>Eukaryota</taxon>
        <taxon>Metazoa</taxon>
        <taxon>Spiralia</taxon>
        <taxon>Lophotrochozoa</taxon>
        <taxon>Mollusca</taxon>
        <taxon>Bivalvia</taxon>
        <taxon>Autobranchia</taxon>
        <taxon>Pteriomorphia</taxon>
        <taxon>Mytilida</taxon>
        <taxon>Mytiloidea</taxon>
        <taxon>Mytilidae</taxon>
        <taxon>Mytilinae</taxon>
        <taxon>Mytilus</taxon>
    </lineage>
</organism>
<dbReference type="AlphaFoldDB" id="A0A8S3QMT2"/>
<evidence type="ECO:0000313" key="2">
    <source>
        <dbReference type="Proteomes" id="UP000683360"/>
    </source>
</evidence>
<dbReference type="EMBL" id="CAJPWZ010000555">
    <property type="protein sequence ID" value="CAG2196358.1"/>
    <property type="molecule type" value="Genomic_DNA"/>
</dbReference>
<evidence type="ECO:0000313" key="1">
    <source>
        <dbReference type="EMBL" id="CAG2196358.1"/>
    </source>
</evidence>
<comment type="caution">
    <text evidence="1">The sequence shown here is derived from an EMBL/GenBank/DDBJ whole genome shotgun (WGS) entry which is preliminary data.</text>
</comment>
<protein>
    <submittedName>
        <fullName evidence="1">Uncharacterized protein</fullName>
    </submittedName>
</protein>